<organism evidence="2 3">
    <name type="scientific">Coprococcus catus</name>
    <dbReference type="NCBI Taxonomy" id="116085"/>
    <lineage>
        <taxon>Bacteria</taxon>
        <taxon>Bacillati</taxon>
        <taxon>Bacillota</taxon>
        <taxon>Clostridia</taxon>
        <taxon>Lachnospirales</taxon>
        <taxon>Lachnospiraceae</taxon>
        <taxon>Coprococcus</taxon>
    </lineage>
</organism>
<evidence type="ECO:0000256" key="1">
    <source>
        <dbReference type="SAM" id="MobiDB-lite"/>
    </source>
</evidence>
<dbReference type="OrthoDB" id="2036363at2"/>
<evidence type="ECO:0000313" key="2">
    <source>
        <dbReference type="EMBL" id="RGC51248.1"/>
    </source>
</evidence>
<sequence>MQIEKTSITKELMRIDTRRQIIDIQQIDNRRFMYNPKTGILVLGYQYAATSTMVSSHANELADAGITKGYDDFVRGWIGTGGDYPKGVIHFAPCVDKRNITLFDRAFDTLKMFQESGALAGTMIRGFGERWEQPLSDIFTDMREPGQKPSVRKQLKKQPEAKASRQKTNHQQER</sequence>
<dbReference type="EMBL" id="QVFD01000001">
    <property type="protein sequence ID" value="RGC51248.1"/>
    <property type="molecule type" value="Genomic_DNA"/>
</dbReference>
<reference evidence="2 3" key="1">
    <citation type="submission" date="2018-08" db="EMBL/GenBank/DDBJ databases">
        <title>A genome reference for cultivated species of the human gut microbiota.</title>
        <authorList>
            <person name="Zou Y."/>
            <person name="Xue W."/>
            <person name="Luo G."/>
        </authorList>
    </citation>
    <scope>NUCLEOTIDE SEQUENCE [LARGE SCALE GENOMIC DNA]</scope>
    <source>
        <strain evidence="2 3">AM28-39</strain>
    </source>
</reference>
<gene>
    <name evidence="2" type="ORF">DW747_01790</name>
</gene>
<comment type="caution">
    <text evidence="2">The sequence shown here is derived from an EMBL/GenBank/DDBJ whole genome shotgun (WGS) entry which is preliminary data.</text>
</comment>
<keyword evidence="3" id="KW-1185">Reference proteome</keyword>
<evidence type="ECO:0000313" key="3">
    <source>
        <dbReference type="Proteomes" id="UP000261231"/>
    </source>
</evidence>
<dbReference type="RefSeq" id="WP_117538737.1">
    <property type="nucleotide sequence ID" value="NZ_QVFD01000001.1"/>
</dbReference>
<protein>
    <submittedName>
        <fullName evidence="2">Uncharacterized protein</fullName>
    </submittedName>
</protein>
<feature type="region of interest" description="Disordered" evidence="1">
    <location>
        <begin position="140"/>
        <end position="174"/>
    </location>
</feature>
<accession>A0A3E2XRH0</accession>
<dbReference type="Proteomes" id="UP000261231">
    <property type="component" value="Unassembled WGS sequence"/>
</dbReference>
<proteinExistence type="predicted"/>
<dbReference type="AlphaFoldDB" id="A0A3E2XRH0"/>
<name>A0A3E2XRH0_9FIRM</name>